<dbReference type="AlphaFoldDB" id="A0A8J5SBG4"/>
<comment type="caution">
    <text evidence="9">The sequence shown here is derived from an EMBL/GenBank/DDBJ whole genome shotgun (WGS) entry which is preliminary data.</text>
</comment>
<evidence type="ECO:0000256" key="4">
    <source>
        <dbReference type="ARBA" id="ARBA00022737"/>
    </source>
</evidence>
<feature type="domain" description="C2" evidence="8">
    <location>
        <begin position="339"/>
        <end position="468"/>
    </location>
</feature>
<dbReference type="PANTHER" id="PTHR31425">
    <property type="entry name" value="PHOSPHORIBOSYLANTHRANILATE TRANSFERASE ISOFORM 1"/>
    <property type="match status" value="1"/>
</dbReference>
<dbReference type="Pfam" id="PF00168">
    <property type="entry name" value="C2"/>
    <property type="match status" value="3"/>
</dbReference>
<dbReference type="InterPro" id="IPR000008">
    <property type="entry name" value="C2_dom"/>
</dbReference>
<evidence type="ECO:0000313" key="10">
    <source>
        <dbReference type="Proteomes" id="UP000729402"/>
    </source>
</evidence>
<keyword evidence="4" id="KW-0677">Repeat</keyword>
<reference evidence="9" key="2">
    <citation type="submission" date="2021-02" db="EMBL/GenBank/DDBJ databases">
        <authorList>
            <person name="Kimball J.A."/>
            <person name="Haas M.W."/>
            <person name="Macchietto M."/>
            <person name="Kono T."/>
            <person name="Duquette J."/>
            <person name="Shao M."/>
        </authorList>
    </citation>
    <scope>NUCLEOTIDE SEQUENCE</scope>
    <source>
        <tissue evidence="9">Fresh leaf tissue</tissue>
    </source>
</reference>
<keyword evidence="5 7" id="KW-1133">Transmembrane helix</keyword>
<dbReference type="InterPro" id="IPR047255">
    <property type="entry name" value="C2D_MCTP_PRT_plant"/>
</dbReference>
<dbReference type="InterPro" id="IPR047259">
    <property type="entry name" value="QUIRKY-like"/>
</dbReference>
<name>A0A8J5SBG4_ZIZPA</name>
<gene>
    <name evidence="9" type="ORF">GUJ93_ZPchr0006g40863</name>
</gene>
<dbReference type="PROSITE" id="PS50004">
    <property type="entry name" value="C2"/>
    <property type="match status" value="2"/>
</dbReference>
<keyword evidence="6 7" id="KW-0472">Membrane</keyword>
<evidence type="ECO:0000256" key="7">
    <source>
        <dbReference type="SAM" id="Phobius"/>
    </source>
</evidence>
<dbReference type="InterPro" id="IPR013583">
    <property type="entry name" value="MCTP_C"/>
</dbReference>
<dbReference type="Pfam" id="PF08372">
    <property type="entry name" value="PRT_C"/>
    <property type="match status" value="1"/>
</dbReference>
<dbReference type="PANTHER" id="PTHR31425:SF6">
    <property type="entry name" value="OS02G0663900 PROTEIN"/>
    <property type="match status" value="1"/>
</dbReference>
<dbReference type="FunFam" id="2.60.40.150:FF:000090">
    <property type="entry name" value="C2 domain-containing protein"/>
    <property type="match status" value="1"/>
</dbReference>
<dbReference type="Proteomes" id="UP000729402">
    <property type="component" value="Unassembled WGS sequence"/>
</dbReference>
<protein>
    <recommendedName>
        <fullName evidence="8">C2 domain-containing protein</fullName>
    </recommendedName>
</protein>
<evidence type="ECO:0000313" key="9">
    <source>
        <dbReference type="EMBL" id="KAG8071750.1"/>
    </source>
</evidence>
<evidence type="ECO:0000256" key="1">
    <source>
        <dbReference type="ARBA" id="ARBA00004141"/>
    </source>
</evidence>
<sequence length="775" mass="88716">MADLLPRSSAGAGLLQWNSDFGIREITPHLSGDLVERMEYLYVRVVKARGLKWSGDIDPFAELRLGGYSCTTSHVEKTVSPEWDNVFAFSRERIHAAFLEVFVRGKGLAKEDYVGGTRLDLAILPDAPVSVQPDSAPAPQWYPVFDNKGEHRGEMMMAVWFGTQADKYFDSAVHADAAFAVDDKLAAHIQHKLYAVPRLWYVRVKVVEVREVVFADKARVSEVFVRSRISGQVQRTRTSTDHRWRDEENGHLFVVAEPFEDHLTMSVVGVKNGKEEVIGDVHILLTHLERRWDARPIHPRWYSLVQPEGATKVDKFSAKININLCLEGGYKVLSEPVHYLSDVRPSASELKREPIGLVELGIREAVGLAATRTRDGRGSCDAYCVAKYGVKWYRTRTVTDGLSPRFHQTYHWEVHDHCTVLTVAVFHNSQIGDKGGLVAGDPVKDVLLGKVRIRLSTLESGRTYAYAYPLISLHGGGVKKMGELRLAVRFSNSSTLGLLQTYTQPHLPPMHYHRPLTVVQQEMLRREAVTIIAHRLGRMDPPLRLECVEHLCESHALRWSMRRCKAHFFRLREALEPLSAASTWFYHVCQWTNPVTTIAVHIIFAMLVCYPGLILPTFFLYKFLLGMQNYVHWQWRHRHKHPWHVDTKVSHVEAAHRDELDEEFDEFPTARPPEVVRMRYDKLRSLNARIQEIVGHVATNAERARRVMSWRDPRATVLYLMACLCLAVITFTVPFQAVALLTGFYLMRHPYLRKRLPDMPANFFRRLPCKVDCLL</sequence>
<keyword evidence="10" id="KW-1185">Reference proteome</keyword>
<dbReference type="OrthoDB" id="10059618at2759"/>
<feature type="transmembrane region" description="Helical" evidence="7">
    <location>
        <begin position="598"/>
        <end position="621"/>
    </location>
</feature>
<dbReference type="GO" id="GO:0016020">
    <property type="term" value="C:membrane"/>
    <property type="evidence" value="ECO:0007669"/>
    <property type="project" value="UniProtKB-SubCell"/>
</dbReference>
<dbReference type="EMBL" id="JAAALK010000283">
    <property type="protein sequence ID" value="KAG8071750.1"/>
    <property type="molecule type" value="Genomic_DNA"/>
</dbReference>
<evidence type="ECO:0000256" key="2">
    <source>
        <dbReference type="ARBA" id="ARBA00007923"/>
    </source>
</evidence>
<reference evidence="9" key="1">
    <citation type="journal article" date="2021" name="bioRxiv">
        <title>Whole Genome Assembly and Annotation of Northern Wild Rice, Zizania palustris L., Supports a Whole Genome Duplication in the Zizania Genus.</title>
        <authorList>
            <person name="Haas M."/>
            <person name="Kono T."/>
            <person name="Macchietto M."/>
            <person name="Millas R."/>
            <person name="McGilp L."/>
            <person name="Shao M."/>
            <person name="Duquette J."/>
            <person name="Hirsch C.N."/>
            <person name="Kimball J."/>
        </authorList>
    </citation>
    <scope>NUCLEOTIDE SEQUENCE</scope>
    <source>
        <tissue evidence="9">Fresh leaf tissue</tissue>
    </source>
</reference>
<dbReference type="InterPro" id="IPR047257">
    <property type="entry name" value="C2B_MCTP_PRT_plant"/>
</dbReference>
<feature type="transmembrane region" description="Helical" evidence="7">
    <location>
        <begin position="717"/>
        <end position="747"/>
    </location>
</feature>
<accession>A0A8J5SBG4</accession>
<dbReference type="CDD" id="cd08379">
    <property type="entry name" value="C2D_MCTP_PRT_plant"/>
    <property type="match status" value="1"/>
</dbReference>
<proteinExistence type="inferred from homology"/>
<comment type="similarity">
    <text evidence="2">Belongs to the MCTP family.</text>
</comment>
<dbReference type="SMART" id="SM00239">
    <property type="entry name" value="C2"/>
    <property type="match status" value="3"/>
</dbReference>
<evidence type="ECO:0000259" key="8">
    <source>
        <dbReference type="PROSITE" id="PS50004"/>
    </source>
</evidence>
<keyword evidence="3 7" id="KW-0812">Transmembrane</keyword>
<dbReference type="CDD" id="cd08378">
    <property type="entry name" value="C2B_MCTP_PRT_plant"/>
    <property type="match status" value="1"/>
</dbReference>
<comment type="subcellular location">
    <subcellularLocation>
        <location evidence="1">Membrane</location>
        <topology evidence="1">Multi-pass membrane protein</topology>
    </subcellularLocation>
</comment>
<feature type="domain" description="C2" evidence="8">
    <location>
        <begin position="22"/>
        <end position="142"/>
    </location>
</feature>
<evidence type="ECO:0000256" key="3">
    <source>
        <dbReference type="ARBA" id="ARBA00022692"/>
    </source>
</evidence>
<organism evidence="9 10">
    <name type="scientific">Zizania palustris</name>
    <name type="common">Northern wild rice</name>
    <dbReference type="NCBI Taxonomy" id="103762"/>
    <lineage>
        <taxon>Eukaryota</taxon>
        <taxon>Viridiplantae</taxon>
        <taxon>Streptophyta</taxon>
        <taxon>Embryophyta</taxon>
        <taxon>Tracheophyta</taxon>
        <taxon>Spermatophyta</taxon>
        <taxon>Magnoliopsida</taxon>
        <taxon>Liliopsida</taxon>
        <taxon>Poales</taxon>
        <taxon>Poaceae</taxon>
        <taxon>BOP clade</taxon>
        <taxon>Oryzoideae</taxon>
        <taxon>Oryzeae</taxon>
        <taxon>Zizaniinae</taxon>
        <taxon>Zizania</taxon>
    </lineage>
</organism>
<evidence type="ECO:0000256" key="5">
    <source>
        <dbReference type="ARBA" id="ARBA00022989"/>
    </source>
</evidence>
<evidence type="ECO:0000256" key="6">
    <source>
        <dbReference type="ARBA" id="ARBA00023136"/>
    </source>
</evidence>